<keyword evidence="1" id="KW-0732">Signal</keyword>
<dbReference type="STRING" id="644358.A0A0C4E990"/>
<accession>A0A0C4E990</accession>
<name>A0A0C4E990_MAGP6</name>
<dbReference type="eggNOG" id="ENOG502T6TB">
    <property type="taxonomic scope" value="Eukaryota"/>
</dbReference>
<dbReference type="EnsemblFungi" id="MAPG_09169T0">
    <property type="protein sequence ID" value="MAPG_09169T0"/>
    <property type="gene ID" value="MAPG_09169"/>
</dbReference>
<dbReference type="AlphaFoldDB" id="A0A0C4E990"/>
<proteinExistence type="predicted"/>
<reference evidence="2" key="2">
    <citation type="submission" date="2010-05" db="EMBL/GenBank/DDBJ databases">
        <title>The Genome Sequence of Magnaporthe poae strain ATCC 64411.</title>
        <authorList>
            <consortium name="The Broad Institute Genome Sequencing Platform"/>
            <consortium name="Broad Institute Genome Sequencing Center for Infectious Disease"/>
            <person name="Ma L.-J."/>
            <person name="Dead R."/>
            <person name="Young S."/>
            <person name="Zeng Q."/>
            <person name="Koehrsen M."/>
            <person name="Alvarado L."/>
            <person name="Berlin A."/>
            <person name="Chapman S.B."/>
            <person name="Chen Z."/>
            <person name="Freedman E."/>
            <person name="Gellesch M."/>
            <person name="Goldberg J."/>
            <person name="Griggs A."/>
            <person name="Gujja S."/>
            <person name="Heilman E.R."/>
            <person name="Heiman D."/>
            <person name="Hepburn T."/>
            <person name="Howarth C."/>
            <person name="Jen D."/>
            <person name="Larson L."/>
            <person name="Mehta T."/>
            <person name="Neiman D."/>
            <person name="Pearson M."/>
            <person name="Roberts A."/>
            <person name="Saif S."/>
            <person name="Shea T."/>
            <person name="Shenoy N."/>
            <person name="Sisk P."/>
            <person name="Stolte C."/>
            <person name="Sykes S."/>
            <person name="Walk T."/>
            <person name="White J."/>
            <person name="Yandava C."/>
            <person name="Haas B."/>
            <person name="Nusbaum C."/>
            <person name="Birren B."/>
        </authorList>
    </citation>
    <scope>NUCLEOTIDE SEQUENCE</scope>
    <source>
        <strain evidence="2">ATCC 64411</strain>
    </source>
</reference>
<reference evidence="4" key="1">
    <citation type="submission" date="2010-05" db="EMBL/GenBank/DDBJ databases">
        <title>The genome sequence of Magnaporthe poae strain ATCC 64411.</title>
        <authorList>
            <person name="Ma L.-J."/>
            <person name="Dead R."/>
            <person name="Young S."/>
            <person name="Zeng Q."/>
            <person name="Koehrsen M."/>
            <person name="Alvarado L."/>
            <person name="Berlin A."/>
            <person name="Chapman S.B."/>
            <person name="Chen Z."/>
            <person name="Freedman E."/>
            <person name="Gellesch M."/>
            <person name="Goldberg J."/>
            <person name="Griggs A."/>
            <person name="Gujja S."/>
            <person name="Heilman E.R."/>
            <person name="Heiman D."/>
            <person name="Hepburn T."/>
            <person name="Howarth C."/>
            <person name="Jen D."/>
            <person name="Larson L."/>
            <person name="Mehta T."/>
            <person name="Neiman D."/>
            <person name="Pearson M."/>
            <person name="Roberts A."/>
            <person name="Saif S."/>
            <person name="Shea T."/>
            <person name="Shenoy N."/>
            <person name="Sisk P."/>
            <person name="Stolte C."/>
            <person name="Sykes S."/>
            <person name="Walk T."/>
            <person name="White J."/>
            <person name="Yandava C."/>
            <person name="Haas B."/>
            <person name="Nusbaum C."/>
            <person name="Birren B."/>
        </authorList>
    </citation>
    <scope>NUCLEOTIDE SEQUENCE [LARGE SCALE GENOMIC DNA]</scope>
    <source>
        <strain evidence="4">ATCC 64411 / 73-15</strain>
    </source>
</reference>
<feature type="signal peptide" evidence="1">
    <location>
        <begin position="1"/>
        <end position="22"/>
    </location>
</feature>
<dbReference type="Proteomes" id="UP000011715">
    <property type="component" value="Unassembled WGS sequence"/>
</dbReference>
<evidence type="ECO:0000313" key="3">
    <source>
        <dbReference type="EnsemblFungi" id="MAPG_09169T0"/>
    </source>
</evidence>
<dbReference type="EMBL" id="GL876974">
    <property type="protein sequence ID" value="KLU90205.1"/>
    <property type="molecule type" value="Genomic_DNA"/>
</dbReference>
<dbReference type="VEuPathDB" id="FungiDB:MAPG_09169"/>
<reference evidence="3" key="5">
    <citation type="submission" date="2015-06" db="UniProtKB">
        <authorList>
            <consortium name="EnsemblFungi"/>
        </authorList>
    </citation>
    <scope>IDENTIFICATION</scope>
    <source>
        <strain evidence="3">ATCC 64411</strain>
    </source>
</reference>
<keyword evidence="4" id="KW-1185">Reference proteome</keyword>
<organism evidence="3 4">
    <name type="scientific">Magnaporthiopsis poae (strain ATCC 64411 / 73-15)</name>
    <name type="common">Kentucky bluegrass fungus</name>
    <name type="synonym">Magnaporthe poae</name>
    <dbReference type="NCBI Taxonomy" id="644358"/>
    <lineage>
        <taxon>Eukaryota</taxon>
        <taxon>Fungi</taxon>
        <taxon>Dikarya</taxon>
        <taxon>Ascomycota</taxon>
        <taxon>Pezizomycotina</taxon>
        <taxon>Sordariomycetes</taxon>
        <taxon>Sordariomycetidae</taxon>
        <taxon>Magnaporthales</taxon>
        <taxon>Magnaporthaceae</taxon>
        <taxon>Magnaporthiopsis</taxon>
    </lineage>
</organism>
<reference evidence="3" key="4">
    <citation type="journal article" date="2015" name="G3 (Bethesda)">
        <title>Genome sequences of three phytopathogenic species of the Magnaporthaceae family of fungi.</title>
        <authorList>
            <person name="Okagaki L.H."/>
            <person name="Nunes C.C."/>
            <person name="Sailsbery J."/>
            <person name="Clay B."/>
            <person name="Brown D."/>
            <person name="John T."/>
            <person name="Oh Y."/>
            <person name="Young N."/>
            <person name="Fitzgerald M."/>
            <person name="Haas B.J."/>
            <person name="Zeng Q."/>
            <person name="Young S."/>
            <person name="Adiconis X."/>
            <person name="Fan L."/>
            <person name="Levin J.Z."/>
            <person name="Mitchell T.K."/>
            <person name="Okubara P.A."/>
            <person name="Farman M.L."/>
            <person name="Kohn L.M."/>
            <person name="Birren B."/>
            <person name="Ma L.-J."/>
            <person name="Dean R.A."/>
        </authorList>
    </citation>
    <scope>NUCLEOTIDE SEQUENCE</scope>
    <source>
        <strain evidence="3">ATCC 64411 / 73-15</strain>
    </source>
</reference>
<reference evidence="2" key="3">
    <citation type="submission" date="2011-03" db="EMBL/GenBank/DDBJ databases">
        <title>Annotation of Magnaporthe poae ATCC 64411.</title>
        <authorList>
            <person name="Ma L.-J."/>
            <person name="Dead R."/>
            <person name="Young S.K."/>
            <person name="Zeng Q."/>
            <person name="Gargeya S."/>
            <person name="Fitzgerald M."/>
            <person name="Haas B."/>
            <person name="Abouelleil A."/>
            <person name="Alvarado L."/>
            <person name="Arachchi H.M."/>
            <person name="Berlin A."/>
            <person name="Brown A."/>
            <person name="Chapman S.B."/>
            <person name="Chen Z."/>
            <person name="Dunbar C."/>
            <person name="Freedman E."/>
            <person name="Gearin G."/>
            <person name="Gellesch M."/>
            <person name="Goldberg J."/>
            <person name="Griggs A."/>
            <person name="Gujja S."/>
            <person name="Heiman D."/>
            <person name="Howarth C."/>
            <person name="Larson L."/>
            <person name="Lui A."/>
            <person name="MacDonald P.J.P."/>
            <person name="Mehta T."/>
            <person name="Montmayeur A."/>
            <person name="Murphy C."/>
            <person name="Neiman D."/>
            <person name="Pearson M."/>
            <person name="Priest M."/>
            <person name="Roberts A."/>
            <person name="Saif S."/>
            <person name="Shea T."/>
            <person name="Shenoy N."/>
            <person name="Sisk P."/>
            <person name="Stolte C."/>
            <person name="Sykes S."/>
            <person name="Yandava C."/>
            <person name="Wortman J."/>
            <person name="Nusbaum C."/>
            <person name="Birren B."/>
        </authorList>
    </citation>
    <scope>NUCLEOTIDE SEQUENCE</scope>
    <source>
        <strain evidence="2">ATCC 64411</strain>
    </source>
</reference>
<dbReference type="OrthoDB" id="2142213at2759"/>
<dbReference type="PROSITE" id="PS51257">
    <property type="entry name" value="PROKAR_LIPOPROTEIN"/>
    <property type="match status" value="1"/>
</dbReference>
<gene>
    <name evidence="2" type="ORF">MAPG_09169</name>
</gene>
<evidence type="ECO:0000313" key="2">
    <source>
        <dbReference type="EMBL" id="KLU90205.1"/>
    </source>
</evidence>
<sequence length="343" mass="38239">MRFSPSVAGLVAVTSLACPAVAQLNKPWLTSPELADADVWWRQARDMEADLPEHSYRSEDWDNNYIPEVFLSLYYKTPTFNYSIWDVETKNVFFSDCPYPNAVSRHKGSQKSWDDIFRAFSKSPIGIRSYMSNVLIVPDDSLVGVAGYAPATAAVFVSQWFHQPVIIHEGFHGIDIAAFQNEVNGRYSQWNTWWSAYDKDSHVITEYAQTNQIENFAETGHWAVADITRGLATYTPWRERVATQLNHLRARLDKVLFPGGWPSGGACTGKIVSGAIVDKRTLARLDLAGGSRIMGGGDRSLEWAFPNRPGTEGVPIIGLPDDIDWTPPEPVLLGGRVPYNGTV</sequence>
<evidence type="ECO:0000256" key="1">
    <source>
        <dbReference type="SAM" id="SignalP"/>
    </source>
</evidence>
<dbReference type="SUPFAM" id="SSF55486">
    <property type="entry name" value="Metalloproteases ('zincins'), catalytic domain"/>
    <property type="match status" value="1"/>
</dbReference>
<dbReference type="EMBL" id="ADBL01002246">
    <property type="status" value="NOT_ANNOTATED_CDS"/>
    <property type="molecule type" value="Genomic_DNA"/>
</dbReference>
<evidence type="ECO:0000313" key="4">
    <source>
        <dbReference type="Proteomes" id="UP000011715"/>
    </source>
</evidence>
<protein>
    <submittedName>
        <fullName evidence="2 3">Uncharacterized protein</fullName>
    </submittedName>
</protein>
<feature type="chain" id="PRO_5009385960" evidence="1">
    <location>
        <begin position="23"/>
        <end position="343"/>
    </location>
</feature>